<dbReference type="AlphaFoldDB" id="A0A7Y0QX28"/>
<dbReference type="GeneID" id="75168797"/>
<keyword evidence="1" id="KW-0472">Membrane</keyword>
<evidence type="ECO:0000313" key="3">
    <source>
        <dbReference type="Proteomes" id="UP000565155"/>
    </source>
</evidence>
<protein>
    <submittedName>
        <fullName evidence="2">Uncharacterized protein</fullName>
    </submittedName>
</protein>
<dbReference type="EMBL" id="JABCMA010000001">
    <property type="protein sequence ID" value="NMR72085.1"/>
    <property type="molecule type" value="Genomic_DNA"/>
</dbReference>
<accession>A0A7Y0QX28</accession>
<feature type="transmembrane region" description="Helical" evidence="1">
    <location>
        <begin position="101"/>
        <end position="117"/>
    </location>
</feature>
<organism evidence="2 3">
    <name type="scientific">Vibrio alginolyticus</name>
    <dbReference type="NCBI Taxonomy" id="663"/>
    <lineage>
        <taxon>Bacteria</taxon>
        <taxon>Pseudomonadati</taxon>
        <taxon>Pseudomonadota</taxon>
        <taxon>Gammaproteobacteria</taxon>
        <taxon>Vibrionales</taxon>
        <taxon>Vibrionaceae</taxon>
        <taxon>Vibrio</taxon>
    </lineage>
</organism>
<keyword evidence="1" id="KW-1133">Transmembrane helix</keyword>
<evidence type="ECO:0000256" key="1">
    <source>
        <dbReference type="SAM" id="Phobius"/>
    </source>
</evidence>
<proteinExistence type="predicted"/>
<feature type="transmembrane region" description="Helical" evidence="1">
    <location>
        <begin position="12"/>
        <end position="32"/>
    </location>
</feature>
<feature type="transmembrane region" description="Helical" evidence="1">
    <location>
        <begin position="44"/>
        <end position="65"/>
    </location>
</feature>
<evidence type="ECO:0000313" key="2">
    <source>
        <dbReference type="EMBL" id="NMR72085.1"/>
    </source>
</evidence>
<sequence>MNTKSISIANISLSICLYLALTIGLAISLSIWNDWFSFTQHIALDTYLLTLGAITVVVVCIPNILTISKGLSVAAKINLLTISFIILTCSINFVVANGSTISSSLGTLLAIISLMIFKSEAYQSFLAHFNALHFRKTSI</sequence>
<reference evidence="2 3" key="1">
    <citation type="submission" date="2020-04" db="EMBL/GenBank/DDBJ databases">
        <title>Whole-genome sequencing of Vibrio spp. from China reveals different genetic environments of blaCTX-M-14 among diverse lineages.</title>
        <authorList>
            <person name="Zheng Z."/>
            <person name="Ye L."/>
            <person name="Chen S."/>
        </authorList>
    </citation>
    <scope>NUCLEOTIDE SEQUENCE [LARGE SCALE GENOMIC DNA]</scope>
    <source>
        <strain evidence="2 3">Vb1636</strain>
    </source>
</reference>
<feature type="transmembrane region" description="Helical" evidence="1">
    <location>
        <begin position="77"/>
        <end position="95"/>
    </location>
</feature>
<dbReference type="Proteomes" id="UP000565155">
    <property type="component" value="Unassembled WGS sequence"/>
</dbReference>
<dbReference type="RefSeq" id="WP_155396149.1">
    <property type="nucleotide sequence ID" value="NZ_AP023187.1"/>
</dbReference>
<keyword evidence="1" id="KW-0812">Transmembrane</keyword>
<comment type="caution">
    <text evidence="2">The sequence shown here is derived from an EMBL/GenBank/DDBJ whole genome shotgun (WGS) entry which is preliminary data.</text>
</comment>
<gene>
    <name evidence="2" type="ORF">HKB35_00440</name>
</gene>
<name>A0A7Y0QX28_VIBAL</name>